<dbReference type="Gene3D" id="3.90.105.10">
    <property type="entry name" value="Molybdopterin biosynthesis moea protein, domain 2"/>
    <property type="match status" value="1"/>
</dbReference>
<keyword evidence="9" id="KW-0479">Metal-binding</keyword>
<dbReference type="Pfam" id="PF00994">
    <property type="entry name" value="MoCF_biosynth"/>
    <property type="match status" value="1"/>
</dbReference>
<keyword evidence="7 9" id="KW-0501">Molybdenum cofactor biosynthesis</keyword>
<keyword evidence="12" id="KW-1185">Reference proteome</keyword>
<keyword evidence="9" id="KW-0460">Magnesium</keyword>
<comment type="pathway">
    <text evidence="2 9">Cofactor biosynthesis; molybdopterin biosynthesis.</text>
</comment>
<dbReference type="InterPro" id="IPR005110">
    <property type="entry name" value="MoeA_linker/N"/>
</dbReference>
<dbReference type="EC" id="2.10.1.1" evidence="4 9"/>
<evidence type="ECO:0000259" key="10">
    <source>
        <dbReference type="SMART" id="SM00852"/>
    </source>
</evidence>
<dbReference type="PANTHER" id="PTHR10192">
    <property type="entry name" value="MOLYBDOPTERIN BIOSYNTHESIS PROTEIN"/>
    <property type="match status" value="1"/>
</dbReference>
<dbReference type="Gene3D" id="2.170.190.11">
    <property type="entry name" value="Molybdopterin biosynthesis moea protein, domain 3"/>
    <property type="match status" value="1"/>
</dbReference>
<evidence type="ECO:0000256" key="9">
    <source>
        <dbReference type="RuleBase" id="RU365090"/>
    </source>
</evidence>
<dbReference type="InterPro" id="IPR036688">
    <property type="entry name" value="MoeA_C_domain_IV_sf"/>
</dbReference>
<sequence length="427" mass="46317">MKRIRKALPVDEAIRKVVEACPPGKVEEIDLFDCYHRVLAEDILASHSVPFFNRSAMDGFAISSSDSIGATREKPKALKVVDRLAAGDVARVPVTPGHAIRIMTGAAMPEGANAVVMLEKVTEKETFAEKWIEFYEEIEPGKHVSQIGEDLTKGELVVAKGTRISEGDLALLATFGSRRVAVQKQPVIGIYATGAELLQVEEALQPGKIRNSNSVMIMGQVRKYGGVPKLLGIIPDRKEEAVKAIGSALSEVDMIVTTGGVSVGDYDLMLDVYEELGADFIFDRVAMRPGKPTTVAAVHGKLIFGLSGNPAACFVGFELFAKPALLSYQGFDASGLDGFEATIAEDFSSQSPFLTFIRAIAYIEHGIVKVMPMHKNRASMLSSLGQSNCFILVQPGSVTVQENEKVQILLFAPFAGREESRFSIHWI</sequence>
<dbReference type="InterPro" id="IPR036135">
    <property type="entry name" value="MoeA_linker/N_sf"/>
</dbReference>
<evidence type="ECO:0000256" key="5">
    <source>
        <dbReference type="ARBA" id="ARBA00021108"/>
    </source>
</evidence>
<comment type="catalytic activity">
    <reaction evidence="8">
        <text>adenylyl-molybdopterin + molybdate = Mo-molybdopterin + AMP + H(+)</text>
        <dbReference type="Rhea" id="RHEA:35047"/>
        <dbReference type="ChEBI" id="CHEBI:15378"/>
        <dbReference type="ChEBI" id="CHEBI:36264"/>
        <dbReference type="ChEBI" id="CHEBI:62727"/>
        <dbReference type="ChEBI" id="CHEBI:71302"/>
        <dbReference type="ChEBI" id="CHEBI:456215"/>
        <dbReference type="EC" id="2.10.1.1"/>
    </reaction>
</comment>
<dbReference type="Gene3D" id="3.40.980.10">
    <property type="entry name" value="MoaB/Mog-like domain"/>
    <property type="match status" value="1"/>
</dbReference>
<proteinExistence type="inferred from homology"/>
<dbReference type="Gene3D" id="2.40.340.10">
    <property type="entry name" value="MoeA, C-terminal, domain IV"/>
    <property type="match status" value="1"/>
</dbReference>
<dbReference type="InterPro" id="IPR038987">
    <property type="entry name" value="MoeA-like"/>
</dbReference>
<dbReference type="NCBIfam" id="TIGR00177">
    <property type="entry name" value="molyb_syn"/>
    <property type="match status" value="1"/>
</dbReference>
<dbReference type="SMART" id="SM00852">
    <property type="entry name" value="MoCF_biosynth"/>
    <property type="match status" value="1"/>
</dbReference>
<feature type="domain" description="MoaB/Mog" evidence="10">
    <location>
        <begin position="189"/>
        <end position="327"/>
    </location>
</feature>
<evidence type="ECO:0000256" key="2">
    <source>
        <dbReference type="ARBA" id="ARBA00005046"/>
    </source>
</evidence>
<organism evidence="11 12">
    <name type="scientific">Ammoniphilus resinae</name>
    <dbReference type="NCBI Taxonomy" id="861532"/>
    <lineage>
        <taxon>Bacteria</taxon>
        <taxon>Bacillati</taxon>
        <taxon>Bacillota</taxon>
        <taxon>Bacilli</taxon>
        <taxon>Bacillales</taxon>
        <taxon>Paenibacillaceae</taxon>
        <taxon>Aneurinibacillus group</taxon>
        <taxon>Ammoniphilus</taxon>
    </lineage>
</organism>
<dbReference type="Proteomes" id="UP001519343">
    <property type="component" value="Unassembled WGS sequence"/>
</dbReference>
<dbReference type="GO" id="GO:0061599">
    <property type="term" value="F:molybdopterin molybdotransferase activity"/>
    <property type="evidence" value="ECO:0007669"/>
    <property type="project" value="UniProtKB-EC"/>
</dbReference>
<dbReference type="CDD" id="cd00887">
    <property type="entry name" value="MoeA"/>
    <property type="match status" value="1"/>
</dbReference>
<dbReference type="InterPro" id="IPR005111">
    <property type="entry name" value="MoeA_C_domain_IV"/>
</dbReference>
<comment type="caution">
    <text evidence="11">The sequence shown here is derived from an EMBL/GenBank/DDBJ whole genome shotgun (WGS) entry which is preliminary data.</text>
</comment>
<dbReference type="InterPro" id="IPR001453">
    <property type="entry name" value="MoaB/Mog_dom"/>
</dbReference>
<evidence type="ECO:0000256" key="8">
    <source>
        <dbReference type="ARBA" id="ARBA00047317"/>
    </source>
</evidence>
<evidence type="ECO:0000256" key="7">
    <source>
        <dbReference type="ARBA" id="ARBA00023150"/>
    </source>
</evidence>
<dbReference type="Pfam" id="PF03454">
    <property type="entry name" value="MoeA_C"/>
    <property type="match status" value="1"/>
</dbReference>
<name>A0ABS4GR33_9BACL</name>
<dbReference type="SUPFAM" id="SSF53218">
    <property type="entry name" value="Molybdenum cofactor biosynthesis proteins"/>
    <property type="match status" value="1"/>
</dbReference>
<dbReference type="SUPFAM" id="SSF63882">
    <property type="entry name" value="MoeA N-terminal region -like"/>
    <property type="match status" value="1"/>
</dbReference>
<dbReference type="Pfam" id="PF03453">
    <property type="entry name" value="MoeA_N"/>
    <property type="match status" value="1"/>
</dbReference>
<comment type="cofactor">
    <cofactor evidence="9">
        <name>Mg(2+)</name>
        <dbReference type="ChEBI" id="CHEBI:18420"/>
    </cofactor>
</comment>
<evidence type="ECO:0000256" key="6">
    <source>
        <dbReference type="ARBA" id="ARBA00022505"/>
    </source>
</evidence>
<reference evidence="11 12" key="1">
    <citation type="submission" date="2021-03" db="EMBL/GenBank/DDBJ databases">
        <title>Genomic Encyclopedia of Type Strains, Phase IV (KMG-IV): sequencing the most valuable type-strain genomes for metagenomic binning, comparative biology and taxonomic classification.</title>
        <authorList>
            <person name="Goeker M."/>
        </authorList>
    </citation>
    <scope>NUCLEOTIDE SEQUENCE [LARGE SCALE GENOMIC DNA]</scope>
    <source>
        <strain evidence="11 12">DSM 24738</strain>
    </source>
</reference>
<dbReference type="EMBL" id="JAGGKT010000007">
    <property type="protein sequence ID" value="MBP1932694.1"/>
    <property type="molecule type" value="Genomic_DNA"/>
</dbReference>
<evidence type="ECO:0000256" key="3">
    <source>
        <dbReference type="ARBA" id="ARBA00010763"/>
    </source>
</evidence>
<evidence type="ECO:0000256" key="4">
    <source>
        <dbReference type="ARBA" id="ARBA00013269"/>
    </source>
</evidence>
<protein>
    <recommendedName>
        <fullName evidence="5 9">Molybdopterin molybdenumtransferase</fullName>
        <ecNumber evidence="4 9">2.10.1.1</ecNumber>
    </recommendedName>
</protein>
<dbReference type="SUPFAM" id="SSF63867">
    <property type="entry name" value="MoeA C-terminal domain-like"/>
    <property type="match status" value="1"/>
</dbReference>
<dbReference type="RefSeq" id="WP_209810727.1">
    <property type="nucleotide sequence ID" value="NZ_JAGGKT010000007.1"/>
</dbReference>
<comment type="similarity">
    <text evidence="3 9">Belongs to the MoeA family.</text>
</comment>
<gene>
    <name evidence="11" type="ORF">J2Z37_002702</name>
</gene>
<evidence type="ECO:0000313" key="12">
    <source>
        <dbReference type="Proteomes" id="UP001519343"/>
    </source>
</evidence>
<dbReference type="PANTHER" id="PTHR10192:SF5">
    <property type="entry name" value="GEPHYRIN"/>
    <property type="match status" value="1"/>
</dbReference>
<evidence type="ECO:0000256" key="1">
    <source>
        <dbReference type="ARBA" id="ARBA00002901"/>
    </source>
</evidence>
<accession>A0ABS4GR33</accession>
<comment type="function">
    <text evidence="1 9">Catalyzes the insertion of molybdate into adenylated molybdopterin with the concomitant release of AMP.</text>
</comment>
<keyword evidence="9 11" id="KW-0808">Transferase</keyword>
<dbReference type="NCBIfam" id="NF045515">
    <property type="entry name" value="Glp_gephyrin"/>
    <property type="match status" value="1"/>
</dbReference>
<evidence type="ECO:0000313" key="11">
    <source>
        <dbReference type="EMBL" id="MBP1932694.1"/>
    </source>
</evidence>
<keyword evidence="6 9" id="KW-0500">Molybdenum</keyword>
<dbReference type="InterPro" id="IPR036425">
    <property type="entry name" value="MoaB/Mog-like_dom_sf"/>
</dbReference>